<proteinExistence type="inferred from homology"/>
<evidence type="ECO:0000256" key="1">
    <source>
        <dbReference type="ARBA" id="ARBA00004141"/>
    </source>
</evidence>
<evidence type="ECO:0000256" key="5">
    <source>
        <dbReference type="ARBA" id="ARBA00022989"/>
    </source>
</evidence>
<feature type="transmembrane region" description="Helical" evidence="8">
    <location>
        <begin position="349"/>
        <end position="367"/>
    </location>
</feature>
<comment type="subcellular location">
    <subcellularLocation>
        <location evidence="1">Membrane</location>
        <topology evidence="1">Multi-pass membrane protein</topology>
    </subcellularLocation>
</comment>
<dbReference type="OrthoDB" id="1932925at2759"/>
<accession>A0A2J6QD72</accession>
<evidence type="ECO:0000256" key="8">
    <source>
        <dbReference type="SAM" id="Phobius"/>
    </source>
</evidence>
<dbReference type="GO" id="GO:0005975">
    <property type="term" value="P:carbohydrate metabolic process"/>
    <property type="evidence" value="ECO:0007669"/>
    <property type="project" value="UniProtKB-ARBA"/>
</dbReference>
<dbReference type="InterPro" id="IPR012419">
    <property type="entry name" value="Cas1_AcylTrans_dom"/>
</dbReference>
<keyword evidence="3" id="KW-0808">Transferase</keyword>
<feature type="transmembrane region" description="Helical" evidence="8">
    <location>
        <begin position="668"/>
        <end position="687"/>
    </location>
</feature>
<dbReference type="PANTHER" id="PTHR13533:SF1">
    <property type="entry name" value="N-ACETYLNEURAMINATE 9-O-ACETYLTRANSFERASE"/>
    <property type="match status" value="1"/>
</dbReference>
<keyword evidence="7" id="KW-0325">Glycoprotein</keyword>
<feature type="transmembrane region" description="Helical" evidence="8">
    <location>
        <begin position="388"/>
        <end position="407"/>
    </location>
</feature>
<feature type="transmembrane region" description="Helical" evidence="8">
    <location>
        <begin position="617"/>
        <end position="638"/>
    </location>
</feature>
<evidence type="ECO:0000313" key="11">
    <source>
        <dbReference type="Proteomes" id="UP000235672"/>
    </source>
</evidence>
<evidence type="ECO:0000256" key="2">
    <source>
        <dbReference type="ARBA" id="ARBA00010666"/>
    </source>
</evidence>
<feature type="transmembrane region" description="Helical" evidence="8">
    <location>
        <begin position="729"/>
        <end position="749"/>
    </location>
</feature>
<dbReference type="GO" id="GO:0016020">
    <property type="term" value="C:membrane"/>
    <property type="evidence" value="ECO:0007669"/>
    <property type="project" value="UniProtKB-SubCell"/>
</dbReference>
<gene>
    <name evidence="10" type="ORF">NA56DRAFT_567587</name>
</gene>
<feature type="domain" description="Cas1p 10 TM acyl transferase" evidence="9">
    <location>
        <begin position="334"/>
        <end position="797"/>
    </location>
</feature>
<feature type="transmembrane region" description="Helical" evidence="8">
    <location>
        <begin position="493"/>
        <end position="511"/>
    </location>
</feature>
<feature type="transmembrane region" description="Helical" evidence="8">
    <location>
        <begin position="419"/>
        <end position="435"/>
    </location>
</feature>
<evidence type="ECO:0000256" key="7">
    <source>
        <dbReference type="ARBA" id="ARBA00023180"/>
    </source>
</evidence>
<organism evidence="10 11">
    <name type="scientific">Hyaloscypha hepaticicola</name>
    <dbReference type="NCBI Taxonomy" id="2082293"/>
    <lineage>
        <taxon>Eukaryota</taxon>
        <taxon>Fungi</taxon>
        <taxon>Dikarya</taxon>
        <taxon>Ascomycota</taxon>
        <taxon>Pezizomycotina</taxon>
        <taxon>Leotiomycetes</taxon>
        <taxon>Helotiales</taxon>
        <taxon>Hyaloscyphaceae</taxon>
        <taxon>Hyaloscypha</taxon>
    </lineage>
</organism>
<evidence type="ECO:0000259" key="9">
    <source>
        <dbReference type="Pfam" id="PF07779"/>
    </source>
</evidence>
<evidence type="ECO:0000256" key="3">
    <source>
        <dbReference type="ARBA" id="ARBA00022679"/>
    </source>
</evidence>
<dbReference type="Pfam" id="PF07779">
    <property type="entry name" value="Cas1_AcylT"/>
    <property type="match status" value="1"/>
</dbReference>
<keyword evidence="4 8" id="KW-0812">Transmembrane</keyword>
<comment type="similarity">
    <text evidence="2">Belongs to the PC-esterase family. CASD1 subfamily.</text>
</comment>
<feature type="transmembrane region" description="Helical" evidence="8">
    <location>
        <begin position="699"/>
        <end position="717"/>
    </location>
</feature>
<dbReference type="GO" id="GO:0016740">
    <property type="term" value="F:transferase activity"/>
    <property type="evidence" value="ECO:0007669"/>
    <property type="project" value="UniProtKB-KW"/>
</dbReference>
<dbReference type="Proteomes" id="UP000235672">
    <property type="component" value="Unassembled WGS sequence"/>
</dbReference>
<keyword evidence="6 8" id="KW-0472">Membrane</keyword>
<sequence length="875" mass="101230">MKSLSAYEKVVVVFEHFLQSILAIIALGVVYRYCWIDISDPYKCGALLNKGRWLDPGPRWSSRNPFQLWQPPGCLLHEYKKDDIQECFGRRRLVFVGDSTTRQIFWAVAKKMDQERAEEEISEMLDMDHKHKDLDFTSAGVTVQFIWDPWLNSTGLDEELENFKADPRQDDEDGGAMSAGLILLGAPGLWNARHGQENYFKAFRESIDHVIPYMDHAPVGSGMSHQLSKPFPVRQTSPNLLLLAPVQVPRYQSLSPSREETITPEKIDVMNDLLQQVSAHSYADVVWSYSLMTFSGRGEYEDSGLHVVENVAHRKADILLNLRCNSNAAANGYPFDRTCCSNYSHMASIQWLMLLGGMFLLPGLLFIRRKHSTIKISRFLSNHEVTRALTVFGLVVCFCFYADRTQIFEKSHKVFHRRQFLMALSAVTALGFLSIRRSKSPTSKNSRSMTTYDHGFLSRDQSDEWKGWMQFFILIYHYTNGSSTLWIYEIVRLLVASYLFMTGYGHTLYFLKNGDYSLARVATVLIRLNLLSCVLPYMMRTDYQFYYFAPLVSFWFLVIYFTLKIGHRNNHSTNFVMKKVLLSAMIMTAFTMIPGILEFVTFTLKYTCAISWNIKEWRFRTFLDMYIVYVGMFVAILFHRTSQLRSGPVAPRMAVDSILQVAITHGKLYRIGTVLLSLILLPGFWSLTRRSPNKQDYNWWMPFISFIPILSVVTLRNCHRLLRNYHSKIFAWLGRISLETYVLQYHIWLAGDTKGLLVLGLWNPWLETAMLTANFLWLSWLMAGATQTISVWIIGKRPASRAYEEDDTVGPKHLPYLLQRMESGEGTPSKDIRFDIGQSSTSRWVEKCIVRFREDLRWRLGLILLAMWVGNITYR</sequence>
<evidence type="ECO:0000256" key="4">
    <source>
        <dbReference type="ARBA" id="ARBA00022692"/>
    </source>
</evidence>
<reference evidence="10 11" key="1">
    <citation type="submission" date="2016-05" db="EMBL/GenBank/DDBJ databases">
        <title>A degradative enzymes factory behind the ericoid mycorrhizal symbiosis.</title>
        <authorList>
            <consortium name="DOE Joint Genome Institute"/>
            <person name="Martino E."/>
            <person name="Morin E."/>
            <person name="Grelet G."/>
            <person name="Kuo A."/>
            <person name="Kohler A."/>
            <person name="Daghino S."/>
            <person name="Barry K."/>
            <person name="Choi C."/>
            <person name="Cichocki N."/>
            <person name="Clum A."/>
            <person name="Copeland A."/>
            <person name="Hainaut M."/>
            <person name="Haridas S."/>
            <person name="Labutti K."/>
            <person name="Lindquist E."/>
            <person name="Lipzen A."/>
            <person name="Khouja H.-R."/>
            <person name="Murat C."/>
            <person name="Ohm R."/>
            <person name="Olson A."/>
            <person name="Spatafora J."/>
            <person name="Veneault-Fourrey C."/>
            <person name="Henrissat B."/>
            <person name="Grigoriev I."/>
            <person name="Martin F."/>
            <person name="Perotto S."/>
        </authorList>
    </citation>
    <scope>NUCLEOTIDE SEQUENCE [LARGE SCALE GENOMIC DNA]</scope>
    <source>
        <strain evidence="10 11">UAMH 7357</strain>
    </source>
</reference>
<keyword evidence="5 8" id="KW-1133">Transmembrane helix</keyword>
<feature type="transmembrane region" description="Helical" evidence="8">
    <location>
        <begin position="545"/>
        <end position="563"/>
    </location>
</feature>
<dbReference type="AlphaFoldDB" id="A0A2J6QD72"/>
<feature type="transmembrane region" description="Helical" evidence="8">
    <location>
        <begin position="12"/>
        <end position="33"/>
    </location>
</feature>
<name>A0A2J6QD72_9HELO</name>
<feature type="transmembrane region" description="Helical" evidence="8">
    <location>
        <begin position="575"/>
        <end position="597"/>
    </location>
</feature>
<dbReference type="GO" id="GO:0005794">
    <property type="term" value="C:Golgi apparatus"/>
    <property type="evidence" value="ECO:0007669"/>
    <property type="project" value="UniProtKB-ARBA"/>
</dbReference>
<dbReference type="EMBL" id="KZ613473">
    <property type="protein sequence ID" value="PMD24214.1"/>
    <property type="molecule type" value="Genomic_DNA"/>
</dbReference>
<evidence type="ECO:0000313" key="10">
    <source>
        <dbReference type="EMBL" id="PMD24214.1"/>
    </source>
</evidence>
<protein>
    <submittedName>
        <fullName evidence="10">Cas1p-domain-containing protein</fullName>
    </submittedName>
</protein>
<evidence type="ECO:0000256" key="6">
    <source>
        <dbReference type="ARBA" id="ARBA00023136"/>
    </source>
</evidence>
<keyword evidence="11" id="KW-1185">Reference proteome</keyword>
<dbReference type="PANTHER" id="PTHR13533">
    <property type="entry name" value="N-ACETYLNEURAMINATE 9-O-ACETYLTRANSFERASE"/>
    <property type="match status" value="1"/>
</dbReference>
<feature type="transmembrane region" description="Helical" evidence="8">
    <location>
        <begin position="769"/>
        <end position="794"/>
    </location>
</feature>